<evidence type="ECO:0000256" key="1">
    <source>
        <dbReference type="ARBA" id="ARBA00005233"/>
    </source>
</evidence>
<reference evidence="5 6" key="1">
    <citation type="journal article" date="2019" name="Int. J. Syst. Evol. Microbiol.">
        <title>The Global Catalogue of Microorganisms (GCM) 10K type strain sequencing project: providing services to taxonomists for standard genome sequencing and annotation.</title>
        <authorList>
            <consortium name="The Broad Institute Genomics Platform"/>
            <consortium name="The Broad Institute Genome Sequencing Center for Infectious Disease"/>
            <person name="Wu L."/>
            <person name="Ma J."/>
        </authorList>
    </citation>
    <scope>NUCLEOTIDE SEQUENCE [LARGE SCALE GENOMIC DNA]</scope>
    <source>
        <strain evidence="5 6">JCM 16242</strain>
    </source>
</reference>
<dbReference type="InterPro" id="IPR045584">
    <property type="entry name" value="Pilin-like"/>
</dbReference>
<comment type="similarity">
    <text evidence="1 3">Belongs to the N-Me-Phe pilin family.</text>
</comment>
<protein>
    <submittedName>
        <fullName evidence="5">Pilin</fullName>
    </submittedName>
</protein>
<accession>A0ABN0US51</accession>
<keyword evidence="3" id="KW-0281">Fimbrium</keyword>
<keyword evidence="4" id="KW-1133">Transmembrane helix</keyword>
<evidence type="ECO:0000313" key="5">
    <source>
        <dbReference type="EMBL" id="GAA0259804.1"/>
    </source>
</evidence>
<dbReference type="EMBL" id="BAAAFO010000004">
    <property type="protein sequence ID" value="GAA0259804.1"/>
    <property type="molecule type" value="Genomic_DNA"/>
</dbReference>
<dbReference type="InterPro" id="IPR012902">
    <property type="entry name" value="N_methyl_site"/>
</dbReference>
<organism evidence="5 6">
    <name type="scientific">Rhodanobacter caeni</name>
    <dbReference type="NCBI Taxonomy" id="657654"/>
    <lineage>
        <taxon>Bacteria</taxon>
        <taxon>Pseudomonadati</taxon>
        <taxon>Pseudomonadota</taxon>
        <taxon>Gammaproteobacteria</taxon>
        <taxon>Lysobacterales</taxon>
        <taxon>Rhodanobacteraceae</taxon>
        <taxon>Rhodanobacter</taxon>
    </lineage>
</organism>
<dbReference type="NCBIfam" id="TIGR02532">
    <property type="entry name" value="IV_pilin_GFxxxE"/>
    <property type="match status" value="1"/>
</dbReference>
<evidence type="ECO:0000256" key="4">
    <source>
        <dbReference type="SAM" id="Phobius"/>
    </source>
</evidence>
<proteinExistence type="inferred from homology"/>
<dbReference type="InterPro" id="IPR001082">
    <property type="entry name" value="Pilin"/>
</dbReference>
<dbReference type="PROSITE" id="PS00409">
    <property type="entry name" value="PROKAR_NTER_METHYL"/>
    <property type="match status" value="1"/>
</dbReference>
<dbReference type="Pfam" id="PF00114">
    <property type="entry name" value="Pilin"/>
    <property type="match status" value="1"/>
</dbReference>
<name>A0ABN0US51_9GAMM</name>
<comment type="caution">
    <text evidence="5">The sequence shown here is derived from an EMBL/GenBank/DDBJ whole genome shotgun (WGS) entry which is preliminary data.</text>
</comment>
<keyword evidence="4" id="KW-0472">Membrane</keyword>
<dbReference type="Gene3D" id="3.30.700.10">
    <property type="entry name" value="Glycoprotein, Type 4 Pilin"/>
    <property type="match status" value="1"/>
</dbReference>
<gene>
    <name evidence="5" type="ORF">GCM10009126_26480</name>
</gene>
<evidence type="ECO:0000256" key="2">
    <source>
        <dbReference type="ARBA" id="ARBA00022481"/>
    </source>
</evidence>
<evidence type="ECO:0000313" key="6">
    <source>
        <dbReference type="Proteomes" id="UP001500657"/>
    </source>
</evidence>
<dbReference type="Proteomes" id="UP001500657">
    <property type="component" value="Unassembled WGS sequence"/>
</dbReference>
<dbReference type="Pfam" id="PF07963">
    <property type="entry name" value="N_methyl"/>
    <property type="match status" value="1"/>
</dbReference>
<dbReference type="PANTHER" id="PTHR30093">
    <property type="entry name" value="GENERAL SECRETION PATHWAY PROTEIN G"/>
    <property type="match status" value="1"/>
</dbReference>
<keyword evidence="4" id="KW-0812">Transmembrane</keyword>
<keyword evidence="6" id="KW-1185">Reference proteome</keyword>
<evidence type="ECO:0000256" key="3">
    <source>
        <dbReference type="RuleBase" id="RU000389"/>
    </source>
</evidence>
<dbReference type="PANTHER" id="PTHR30093:SF34">
    <property type="entry name" value="PREPILIN PEPTIDASE-DEPENDENT PROTEIN D"/>
    <property type="match status" value="1"/>
</dbReference>
<feature type="transmembrane region" description="Helical" evidence="4">
    <location>
        <begin position="28"/>
        <end position="49"/>
    </location>
</feature>
<dbReference type="SUPFAM" id="SSF54523">
    <property type="entry name" value="Pili subunits"/>
    <property type="match status" value="1"/>
</dbReference>
<keyword evidence="2" id="KW-0488">Methylation</keyword>
<sequence>MLGTKRASPGSLTGEITMRQRISAGFTLIELMIVVAIIAILAAIAIPAYQDYLIRAQVTEGMSLGSGAKAAVWDFVSNTGRFPPNNRSAGLASSGSISGAYVSDVDVTNGQIKILFQGPKANSHINGSGKYVVLSPIARGGSIEWTCTPSTLDGKYLPTSCRN</sequence>